<accession>A0ABW4CGQ9</accession>
<keyword evidence="3" id="KW-0732">Signal</keyword>
<comment type="similarity">
    <text evidence="1 6">Belongs to the peptidase S1B family.</text>
</comment>
<evidence type="ECO:0000256" key="3">
    <source>
        <dbReference type="ARBA" id="ARBA00022729"/>
    </source>
</evidence>
<dbReference type="Proteomes" id="UP001597196">
    <property type="component" value="Unassembled WGS sequence"/>
</dbReference>
<sequence>MTQIGNQTGTLTFGTGASVGQRVTLAGYSQDLKGQLGVATGPITSMWSPMLAQYQLPTSPGASGSGLFTAQNRVVIVHTSAGVGYNQGVVITAAVYKVLVAWRNTLASTAMGKTGVATKAGWTIWQDLKFSEKVRVTTLGLRVRLVSQTLHPNGAIYYRLNTAAGQFLGYVNAGAIRVVTPTTIARTMVVVSRNASRWQNLFYTKALGSTARYYGRTVYVATRYNNGVAKYYSVYTKRGGTWLGYLNTVALRG</sequence>
<dbReference type="Pfam" id="PF13365">
    <property type="entry name" value="Trypsin_2"/>
    <property type="match status" value="1"/>
</dbReference>
<evidence type="ECO:0000313" key="7">
    <source>
        <dbReference type="EMBL" id="MFD1429045.1"/>
    </source>
</evidence>
<evidence type="ECO:0000256" key="5">
    <source>
        <dbReference type="ARBA" id="ARBA00022825"/>
    </source>
</evidence>
<keyword evidence="4 6" id="KW-0378">Hydrolase</keyword>
<gene>
    <name evidence="7" type="ORF">ACFQ4P_02125</name>
</gene>
<organism evidence="7 8">
    <name type="scientific">Lacticaseibacillus mingshuiensis</name>
    <dbReference type="NCBI Taxonomy" id="2799574"/>
    <lineage>
        <taxon>Bacteria</taxon>
        <taxon>Bacillati</taxon>
        <taxon>Bacillota</taxon>
        <taxon>Bacilli</taxon>
        <taxon>Lactobacillales</taxon>
        <taxon>Lactobacillaceae</taxon>
        <taxon>Lacticaseibacillus</taxon>
    </lineage>
</organism>
<dbReference type="EMBL" id="JBHTOC010000002">
    <property type="protein sequence ID" value="MFD1429045.1"/>
    <property type="molecule type" value="Genomic_DNA"/>
</dbReference>
<dbReference type="GO" id="GO:0016787">
    <property type="term" value="F:hydrolase activity"/>
    <property type="evidence" value="ECO:0007669"/>
    <property type="project" value="UniProtKB-KW"/>
</dbReference>
<dbReference type="InterPro" id="IPR008256">
    <property type="entry name" value="Peptidase_S1B"/>
</dbReference>
<dbReference type="PRINTS" id="PR00839">
    <property type="entry name" value="V8PROTEASE"/>
</dbReference>
<evidence type="ECO:0000256" key="1">
    <source>
        <dbReference type="ARBA" id="ARBA00008764"/>
    </source>
</evidence>
<dbReference type="RefSeq" id="WP_203627234.1">
    <property type="nucleotide sequence ID" value="NZ_BOLQ01000012.1"/>
</dbReference>
<dbReference type="InterPro" id="IPR043504">
    <property type="entry name" value="Peptidase_S1_PA_chymotrypsin"/>
</dbReference>
<evidence type="ECO:0000256" key="4">
    <source>
        <dbReference type="ARBA" id="ARBA00022801"/>
    </source>
</evidence>
<protein>
    <recommendedName>
        <fullName evidence="6">Serine protease</fullName>
        <ecNumber evidence="6">3.4.21.-</ecNumber>
    </recommendedName>
</protein>
<evidence type="ECO:0000256" key="6">
    <source>
        <dbReference type="RuleBase" id="RU004296"/>
    </source>
</evidence>
<evidence type="ECO:0000313" key="8">
    <source>
        <dbReference type="Proteomes" id="UP001597196"/>
    </source>
</evidence>
<dbReference type="Gene3D" id="2.40.10.10">
    <property type="entry name" value="Trypsin-like serine proteases"/>
    <property type="match status" value="1"/>
</dbReference>
<comment type="caution">
    <text evidence="7">The sequence shown here is derived from an EMBL/GenBank/DDBJ whole genome shotgun (WGS) entry which is preliminary data.</text>
</comment>
<keyword evidence="2 6" id="KW-0645">Protease</keyword>
<dbReference type="SUPFAM" id="SSF50494">
    <property type="entry name" value="Trypsin-like serine proteases"/>
    <property type="match status" value="1"/>
</dbReference>
<proteinExistence type="inferred from homology"/>
<dbReference type="InterPro" id="IPR009003">
    <property type="entry name" value="Peptidase_S1_PA"/>
</dbReference>
<name>A0ABW4CGQ9_9LACO</name>
<dbReference type="EC" id="3.4.21.-" evidence="6"/>
<keyword evidence="8" id="KW-1185">Reference proteome</keyword>
<evidence type="ECO:0000256" key="2">
    <source>
        <dbReference type="ARBA" id="ARBA00022670"/>
    </source>
</evidence>
<reference evidence="8" key="1">
    <citation type="journal article" date="2019" name="Int. J. Syst. Evol. Microbiol.">
        <title>The Global Catalogue of Microorganisms (GCM) 10K type strain sequencing project: providing services to taxonomists for standard genome sequencing and annotation.</title>
        <authorList>
            <consortium name="The Broad Institute Genomics Platform"/>
            <consortium name="The Broad Institute Genome Sequencing Center for Infectious Disease"/>
            <person name="Wu L."/>
            <person name="Ma J."/>
        </authorList>
    </citation>
    <scope>NUCLEOTIDE SEQUENCE [LARGE SCALE GENOMIC DNA]</scope>
    <source>
        <strain evidence="8">CCM 8980</strain>
    </source>
</reference>
<keyword evidence="5 6" id="KW-0720">Serine protease</keyword>